<evidence type="ECO:0000313" key="2">
    <source>
        <dbReference type="Proteomes" id="UP001153331"/>
    </source>
</evidence>
<proteinExistence type="predicted"/>
<dbReference type="Proteomes" id="UP001153331">
    <property type="component" value="Unassembled WGS sequence"/>
</dbReference>
<keyword evidence="2" id="KW-1185">Reference proteome</keyword>
<name>A0ACC2I2D5_9PLEO</name>
<sequence>MVAAEAFDNQNSSTKKTPEPKPSFQSPFTHNSKATTSQKLPPSALIPGRDNTTRSTELFSTSHHRQQNFREALDVLVTATKQREERDGRSGGLKGVTRFRSVMMS</sequence>
<gene>
    <name evidence="1" type="ORF">OPT61_g7827</name>
</gene>
<protein>
    <submittedName>
        <fullName evidence="1">Uncharacterized protein</fullName>
    </submittedName>
</protein>
<evidence type="ECO:0000313" key="1">
    <source>
        <dbReference type="EMBL" id="KAJ8108931.1"/>
    </source>
</evidence>
<accession>A0ACC2I2D5</accession>
<comment type="caution">
    <text evidence="1">The sequence shown here is derived from an EMBL/GenBank/DDBJ whole genome shotgun (WGS) entry which is preliminary data.</text>
</comment>
<organism evidence="1 2">
    <name type="scientific">Boeremia exigua</name>
    <dbReference type="NCBI Taxonomy" id="749465"/>
    <lineage>
        <taxon>Eukaryota</taxon>
        <taxon>Fungi</taxon>
        <taxon>Dikarya</taxon>
        <taxon>Ascomycota</taxon>
        <taxon>Pezizomycotina</taxon>
        <taxon>Dothideomycetes</taxon>
        <taxon>Pleosporomycetidae</taxon>
        <taxon>Pleosporales</taxon>
        <taxon>Pleosporineae</taxon>
        <taxon>Didymellaceae</taxon>
        <taxon>Boeremia</taxon>
    </lineage>
</organism>
<reference evidence="1" key="1">
    <citation type="submission" date="2022-11" db="EMBL/GenBank/DDBJ databases">
        <title>Genome Sequence of Boeremia exigua.</title>
        <authorList>
            <person name="Buettner E."/>
        </authorList>
    </citation>
    <scope>NUCLEOTIDE SEQUENCE</scope>
    <source>
        <strain evidence="1">CU02</strain>
    </source>
</reference>
<dbReference type="EMBL" id="JAPHNI010000678">
    <property type="protein sequence ID" value="KAJ8108931.1"/>
    <property type="molecule type" value="Genomic_DNA"/>
</dbReference>